<dbReference type="SUPFAM" id="SSF52058">
    <property type="entry name" value="L domain-like"/>
    <property type="match status" value="1"/>
</dbReference>
<evidence type="ECO:0000256" key="2">
    <source>
        <dbReference type="ARBA" id="ARBA00022737"/>
    </source>
</evidence>
<gene>
    <name evidence="4" type="ORF">BCR33DRAFT_377251</name>
</gene>
<dbReference type="PANTHER" id="PTHR48064:SF6">
    <property type="entry name" value="RECEPTOR-LIKE PROTEIN KINASE 2"/>
    <property type="match status" value="1"/>
</dbReference>
<accession>A0A1Y2BYM1</accession>
<dbReference type="SUPFAM" id="SSF81383">
    <property type="entry name" value="F-box domain"/>
    <property type="match status" value="1"/>
</dbReference>
<dbReference type="InterPro" id="IPR053038">
    <property type="entry name" value="RLP_Defense"/>
</dbReference>
<evidence type="ECO:0000256" key="1">
    <source>
        <dbReference type="ARBA" id="ARBA00022614"/>
    </source>
</evidence>
<organism evidence="4 5">
    <name type="scientific">Rhizoclosmatium globosum</name>
    <dbReference type="NCBI Taxonomy" id="329046"/>
    <lineage>
        <taxon>Eukaryota</taxon>
        <taxon>Fungi</taxon>
        <taxon>Fungi incertae sedis</taxon>
        <taxon>Chytridiomycota</taxon>
        <taxon>Chytridiomycota incertae sedis</taxon>
        <taxon>Chytridiomycetes</taxon>
        <taxon>Chytridiales</taxon>
        <taxon>Chytriomycetaceae</taxon>
        <taxon>Rhizoclosmatium</taxon>
    </lineage>
</organism>
<reference evidence="4 5" key="1">
    <citation type="submission" date="2016-07" db="EMBL/GenBank/DDBJ databases">
        <title>Pervasive Adenine N6-methylation of Active Genes in Fungi.</title>
        <authorList>
            <consortium name="DOE Joint Genome Institute"/>
            <person name="Mondo S.J."/>
            <person name="Dannebaum R.O."/>
            <person name="Kuo R.C."/>
            <person name="Labutti K."/>
            <person name="Haridas S."/>
            <person name="Kuo A."/>
            <person name="Salamov A."/>
            <person name="Ahrendt S.R."/>
            <person name="Lipzen A."/>
            <person name="Sullivan W."/>
            <person name="Andreopoulos W.B."/>
            <person name="Clum A."/>
            <person name="Lindquist E."/>
            <person name="Daum C."/>
            <person name="Ramamoorthy G.K."/>
            <person name="Gryganskyi A."/>
            <person name="Culley D."/>
            <person name="Magnuson J.K."/>
            <person name="James T.Y."/>
            <person name="O'Malley M.A."/>
            <person name="Stajich J.E."/>
            <person name="Spatafora J.W."/>
            <person name="Visel A."/>
            <person name="Grigoriev I.V."/>
        </authorList>
    </citation>
    <scope>NUCLEOTIDE SEQUENCE [LARGE SCALE GENOMIC DNA]</scope>
    <source>
        <strain evidence="4 5">JEL800</strain>
    </source>
</reference>
<dbReference type="InterPro" id="IPR001611">
    <property type="entry name" value="Leu-rich_rpt"/>
</dbReference>
<comment type="caution">
    <text evidence="4">The sequence shown here is derived from an EMBL/GenBank/DDBJ whole genome shotgun (WGS) entry which is preliminary data.</text>
</comment>
<keyword evidence="1" id="KW-0433">Leucine-rich repeat</keyword>
<dbReference type="OrthoDB" id="676979at2759"/>
<dbReference type="InterPro" id="IPR001810">
    <property type="entry name" value="F-box_dom"/>
</dbReference>
<feature type="domain" description="F-box" evidence="3">
    <location>
        <begin position="53"/>
        <end position="92"/>
    </location>
</feature>
<dbReference type="InterPro" id="IPR036047">
    <property type="entry name" value="F-box-like_dom_sf"/>
</dbReference>
<keyword evidence="2" id="KW-0677">Repeat</keyword>
<dbReference type="Gene3D" id="3.80.10.10">
    <property type="entry name" value="Ribonuclease Inhibitor"/>
    <property type="match status" value="1"/>
</dbReference>
<dbReference type="PANTHER" id="PTHR48064">
    <property type="entry name" value="OS01G0750400 PROTEIN"/>
    <property type="match status" value="1"/>
</dbReference>
<dbReference type="Pfam" id="PF00646">
    <property type="entry name" value="F-box"/>
    <property type="match status" value="1"/>
</dbReference>
<keyword evidence="5" id="KW-1185">Reference proteome</keyword>
<dbReference type="SMART" id="SM00256">
    <property type="entry name" value="FBOX"/>
    <property type="match status" value="1"/>
</dbReference>
<evidence type="ECO:0000313" key="4">
    <source>
        <dbReference type="EMBL" id="ORY39869.1"/>
    </source>
</evidence>
<dbReference type="Pfam" id="PF00560">
    <property type="entry name" value="LRR_1"/>
    <property type="match status" value="2"/>
</dbReference>
<evidence type="ECO:0000313" key="5">
    <source>
        <dbReference type="Proteomes" id="UP000193642"/>
    </source>
</evidence>
<evidence type="ECO:0000259" key="3">
    <source>
        <dbReference type="SMART" id="SM00256"/>
    </source>
</evidence>
<protein>
    <submittedName>
        <fullName evidence="4">L domain-like protein</fullName>
    </submittedName>
</protein>
<sequence length="346" mass="38456">MPNPVSRGDISCLMANESSISPILSKHSTPLPLVVRQGSPVVSGTTTSHFCNLPRELVCQILSWIQPRLVHQCRLLSRAFNDCISSKEFIRMNLNLTVDPSVKLVKANQYPSSLELDMLQMPPLWQSIYAQLFMSHLSTLSWGLSQENDSEDEYDSSDEEGYKPQTTEMLLRPVPSIFNYLTNLTYCQLEGCGMKGLFPSEITKCVKLEYLSFCRNFLSGPIPANIGDLIELRALYLDANNLTGSLPVSMGSLIHLEAFTCGEGNSLTGPIPPELGNLLNLRVLVLRENFFEGTVPVELAKLKALERLDLSKNPRLDVQNVPIDILAMSALTFETVLDFKGLENMG</sequence>
<dbReference type="InterPro" id="IPR032675">
    <property type="entry name" value="LRR_dom_sf"/>
</dbReference>
<dbReference type="AlphaFoldDB" id="A0A1Y2BYM1"/>
<name>A0A1Y2BYM1_9FUNG</name>
<dbReference type="FunFam" id="3.80.10.10:FF:000041">
    <property type="entry name" value="LRR receptor-like serine/threonine-protein kinase ERECTA"/>
    <property type="match status" value="1"/>
</dbReference>
<dbReference type="EMBL" id="MCGO01000037">
    <property type="protein sequence ID" value="ORY39869.1"/>
    <property type="molecule type" value="Genomic_DNA"/>
</dbReference>
<proteinExistence type="predicted"/>
<dbReference type="Proteomes" id="UP000193642">
    <property type="component" value="Unassembled WGS sequence"/>
</dbReference>